<evidence type="ECO:0000256" key="4">
    <source>
        <dbReference type="ARBA" id="ARBA00011692"/>
    </source>
</evidence>
<dbReference type="GO" id="GO:0042597">
    <property type="term" value="C:periplasmic space"/>
    <property type="evidence" value="ECO:0007669"/>
    <property type="project" value="UniProtKB-SubCell"/>
</dbReference>
<dbReference type="SUPFAM" id="SSF50969">
    <property type="entry name" value="YVTN repeat-like/Quinoprotein amine dehydrogenase"/>
    <property type="match status" value="1"/>
</dbReference>
<dbReference type="GO" id="GO:0030416">
    <property type="term" value="P:methylamine metabolic process"/>
    <property type="evidence" value="ECO:0007669"/>
    <property type="project" value="InterPro"/>
</dbReference>
<dbReference type="EMBL" id="PQVH01000011">
    <property type="protein sequence ID" value="TFW70806.1"/>
    <property type="molecule type" value="Genomic_DNA"/>
</dbReference>
<comment type="catalytic activity">
    <reaction evidence="13">
        <text>2 oxidized [amicyanin] + methylamine + H2O = 2 reduced [amicyanin] + formaldehyde + NH4(+) + 2 H(+)</text>
        <dbReference type="Rhea" id="RHEA:30207"/>
        <dbReference type="Rhea" id="RHEA-COMP:11100"/>
        <dbReference type="Rhea" id="RHEA-COMP:11101"/>
        <dbReference type="ChEBI" id="CHEBI:15377"/>
        <dbReference type="ChEBI" id="CHEBI:15378"/>
        <dbReference type="ChEBI" id="CHEBI:16842"/>
        <dbReference type="ChEBI" id="CHEBI:28938"/>
        <dbReference type="ChEBI" id="CHEBI:29036"/>
        <dbReference type="ChEBI" id="CHEBI:49552"/>
        <dbReference type="ChEBI" id="CHEBI:59338"/>
        <dbReference type="EC" id="1.4.9.1"/>
    </reaction>
</comment>
<dbReference type="InterPro" id="IPR015943">
    <property type="entry name" value="WD40/YVTN_repeat-like_dom_sf"/>
</dbReference>
<dbReference type="NCBIfam" id="TIGR02658">
    <property type="entry name" value="TTQ_MADH_Hv"/>
    <property type="match status" value="1"/>
</dbReference>
<evidence type="ECO:0000256" key="1">
    <source>
        <dbReference type="ARBA" id="ARBA00002034"/>
    </source>
</evidence>
<keyword evidence="10" id="KW-0249">Electron transport</keyword>
<dbReference type="EC" id="1.4.9.1" evidence="5"/>
<evidence type="ECO:0000256" key="7">
    <source>
        <dbReference type="ARBA" id="ARBA00022448"/>
    </source>
</evidence>
<evidence type="ECO:0000313" key="16">
    <source>
        <dbReference type="EMBL" id="TFW70806.1"/>
    </source>
</evidence>
<evidence type="ECO:0000256" key="9">
    <source>
        <dbReference type="ARBA" id="ARBA00022764"/>
    </source>
</evidence>
<keyword evidence="9" id="KW-0574">Periplasm</keyword>
<organism evidence="16 17">
    <name type="scientific">Methylotenera oryzisoli</name>
    <dbReference type="NCBI Taxonomy" id="2080758"/>
    <lineage>
        <taxon>Bacteria</taxon>
        <taxon>Pseudomonadati</taxon>
        <taxon>Pseudomonadota</taxon>
        <taxon>Betaproteobacteria</taxon>
        <taxon>Nitrosomonadales</taxon>
        <taxon>Methylophilaceae</taxon>
        <taxon>Methylotenera</taxon>
    </lineage>
</organism>
<dbReference type="OrthoDB" id="185182at2"/>
<dbReference type="Proteomes" id="UP000297706">
    <property type="component" value="Unassembled WGS sequence"/>
</dbReference>
<evidence type="ECO:0000256" key="6">
    <source>
        <dbReference type="ARBA" id="ARBA00016893"/>
    </source>
</evidence>
<feature type="signal peptide" evidence="15">
    <location>
        <begin position="1"/>
        <end position="37"/>
    </location>
</feature>
<comment type="subunit">
    <text evidence="4">Tetramer of two light and two heavy chains.</text>
</comment>
<evidence type="ECO:0000256" key="2">
    <source>
        <dbReference type="ARBA" id="ARBA00004418"/>
    </source>
</evidence>
<dbReference type="InterPro" id="IPR013476">
    <property type="entry name" value="MeN_DH_Hvc"/>
</dbReference>
<keyword evidence="8 15" id="KW-0732">Signal</keyword>
<comment type="similarity">
    <text evidence="3">Belongs to the aromatic amine dehydrogenase heavy chain family.</text>
</comment>
<evidence type="ECO:0000256" key="10">
    <source>
        <dbReference type="ARBA" id="ARBA00022982"/>
    </source>
</evidence>
<evidence type="ECO:0000256" key="14">
    <source>
        <dbReference type="PIRSR" id="PIRSR609451-50"/>
    </source>
</evidence>
<dbReference type="GO" id="GO:0030058">
    <property type="term" value="F:aliphatic amine dehydrogenase activity"/>
    <property type="evidence" value="ECO:0007669"/>
    <property type="project" value="InterPro"/>
</dbReference>
<evidence type="ECO:0000256" key="13">
    <source>
        <dbReference type="ARBA" id="ARBA00049536"/>
    </source>
</evidence>
<dbReference type="InterPro" id="IPR009451">
    <property type="entry name" value="Metamine_DH_Hvc"/>
</dbReference>
<comment type="subcellular location">
    <subcellularLocation>
        <location evidence="2">Periplasm</location>
    </subcellularLocation>
</comment>
<dbReference type="Gene3D" id="2.130.10.10">
    <property type="entry name" value="YVTN repeat-like/Quinoprotein amine dehydrogenase"/>
    <property type="match status" value="1"/>
</dbReference>
<dbReference type="RefSeq" id="WP_135278266.1">
    <property type="nucleotide sequence ID" value="NZ_PQVH01000011.1"/>
</dbReference>
<evidence type="ECO:0000256" key="5">
    <source>
        <dbReference type="ARBA" id="ARBA00012548"/>
    </source>
</evidence>
<evidence type="ECO:0000256" key="11">
    <source>
        <dbReference type="ARBA" id="ARBA00023002"/>
    </source>
</evidence>
<gene>
    <name evidence="16" type="primary">mauB</name>
    <name evidence="16" type="ORF">C3Y98_09025</name>
</gene>
<proteinExistence type="inferred from homology"/>
<evidence type="ECO:0000256" key="12">
    <source>
        <dbReference type="ARBA" id="ARBA00031741"/>
    </source>
</evidence>
<name>A0A4Y9VQS3_9PROT</name>
<dbReference type="Pfam" id="PF06433">
    <property type="entry name" value="Me-amine-dh_H"/>
    <property type="match status" value="1"/>
</dbReference>
<dbReference type="AlphaFoldDB" id="A0A4Y9VQS3"/>
<comment type="function">
    <text evidence="1">Methylamine dehydrogenase carries out the oxidation of methylamine. Electrons are passed from methylamine dehydrogenase to amicyanin.</text>
</comment>
<keyword evidence="7" id="KW-0813">Transport</keyword>
<evidence type="ECO:0000256" key="15">
    <source>
        <dbReference type="SAM" id="SignalP"/>
    </source>
</evidence>
<accession>A0A4Y9VQS3</accession>
<evidence type="ECO:0000256" key="8">
    <source>
        <dbReference type="ARBA" id="ARBA00022729"/>
    </source>
</evidence>
<protein>
    <recommendedName>
        <fullName evidence="6">Methylamine dehydrogenase heavy chain</fullName>
        <ecNumber evidence="5">1.4.9.1</ecNumber>
    </recommendedName>
    <alternativeName>
        <fullName evidence="12">Methylamine dehydrogenase (amicyanin)</fullName>
    </alternativeName>
</protein>
<feature type="chain" id="PRO_5021268008" description="Methylamine dehydrogenase heavy chain" evidence="15">
    <location>
        <begin position="38"/>
        <end position="408"/>
    </location>
</feature>
<sequence length="408" mass="45348">MITLNNQSTNAKRGLTASLAGKLAIAALLVAAQPAFAEDQKAVPKQLAGVGSLKIDNLSVAKAPPVDAKRFYVIDPGHFNMTSQTYVMGANDNKLQLYGLIDGGKLPHVMSSAKFVGMANTTYDRIAHGKRDDYVRLHDPQTLEAVADIDIPEIRFLTGLMERTTSLSVDDKHMLIQQFSPTSGVGLVDLEAKKYVKTIPVPDCYHIFPAAKQNFFMHCRDGSLLQVSYDNQGNAKQKNTKVFHAENEYLHNNPYYSNSSGRLVWPTYEGKIFQAKLTDSGAEFLKPIEIFSDKEKKDKWGPGGWQPIAYHKERNEIYLLADQRAKWTHKLPSRFVVVADGTTGKRLRRIDLKHAIDSIAVTQDKNPTLIAASIEHKIIYTFDALGGKQLASMDEMGKAPQIIVTMDK</sequence>
<feature type="disulfide bond" evidence="14">
    <location>
        <begin position="204"/>
        <end position="219"/>
    </location>
</feature>
<reference evidence="16 17" key="1">
    <citation type="submission" date="2018-02" db="EMBL/GenBank/DDBJ databases">
        <title>A novel lanthanide dependent methylotroph, Methylotenera sp. La3113.</title>
        <authorList>
            <person name="Lv H."/>
            <person name="Tani A."/>
        </authorList>
    </citation>
    <scope>NUCLEOTIDE SEQUENCE [LARGE SCALE GENOMIC DNA]</scope>
    <source>
        <strain evidence="16 17">La3113</strain>
    </source>
</reference>
<keyword evidence="17" id="KW-1185">Reference proteome</keyword>
<evidence type="ECO:0000313" key="17">
    <source>
        <dbReference type="Proteomes" id="UP000297706"/>
    </source>
</evidence>
<keyword evidence="11" id="KW-0560">Oxidoreductase</keyword>
<dbReference type="InterPro" id="IPR011044">
    <property type="entry name" value="Quino_amine_DH_bsu"/>
</dbReference>
<dbReference type="GO" id="GO:0052876">
    <property type="term" value="F:methylamine dehydrogenase (amicyanin) activity"/>
    <property type="evidence" value="ECO:0007669"/>
    <property type="project" value="UniProtKB-EC"/>
</dbReference>
<comment type="caution">
    <text evidence="16">The sequence shown here is derived from an EMBL/GenBank/DDBJ whole genome shotgun (WGS) entry which is preliminary data.</text>
</comment>
<evidence type="ECO:0000256" key="3">
    <source>
        <dbReference type="ARBA" id="ARBA00010548"/>
    </source>
</evidence>
<keyword evidence="14" id="KW-1015">Disulfide bond</keyword>